<sequence>MTEKDVLNQILGIVQSLEQRLQLVETNMITKEEIASLPTRDEVNHLMKEETKSLATKESLKELATKESLKDLATKGMLEELATKVSLKDLATNEAVIATKSEIGTLQETMDRMETKQELIYNQTGKLSEYHTDLKVEFSDVKDRISFQTHKLSEAELELFKLKKSQ</sequence>
<organism evidence="1 2">
    <name type="scientific">Salibacterium salarium</name>
    <dbReference type="NCBI Taxonomy" id="284579"/>
    <lineage>
        <taxon>Bacteria</taxon>
        <taxon>Bacillati</taxon>
        <taxon>Bacillota</taxon>
        <taxon>Bacilli</taxon>
        <taxon>Bacillales</taxon>
        <taxon>Bacillaceae</taxon>
    </lineage>
</organism>
<comment type="caution">
    <text evidence="1">The sequence shown here is derived from an EMBL/GenBank/DDBJ whole genome shotgun (WGS) entry which is preliminary data.</text>
</comment>
<dbReference type="Proteomes" id="UP000275076">
    <property type="component" value="Unassembled WGS sequence"/>
</dbReference>
<dbReference type="EMBL" id="RBVX01000125">
    <property type="protein sequence ID" value="RSL28885.1"/>
    <property type="molecule type" value="Genomic_DNA"/>
</dbReference>
<dbReference type="OrthoDB" id="2969515at2"/>
<dbReference type="AlphaFoldDB" id="A0A3R9QM66"/>
<keyword evidence="2" id="KW-1185">Reference proteome</keyword>
<evidence type="ECO:0000313" key="2">
    <source>
        <dbReference type="Proteomes" id="UP000275076"/>
    </source>
</evidence>
<protein>
    <submittedName>
        <fullName evidence="1">Uncharacterized protein</fullName>
    </submittedName>
</protein>
<evidence type="ECO:0000313" key="1">
    <source>
        <dbReference type="EMBL" id="RSL28885.1"/>
    </source>
</evidence>
<accession>A0A3R9QM66</accession>
<dbReference type="RefSeq" id="WP_125563534.1">
    <property type="nucleotide sequence ID" value="NZ_RBVX01000125.1"/>
</dbReference>
<reference evidence="1 2" key="1">
    <citation type="submission" date="2018-10" db="EMBL/GenBank/DDBJ databases">
        <title>Draft genome sequence of Bacillus salarius IM0101, isolated from a hypersaline soil in Inner Mongolia, China.</title>
        <authorList>
            <person name="Yamprayoonswat W."/>
            <person name="Boonvisut S."/>
            <person name="Jumpathong W."/>
            <person name="Sittihan S."/>
            <person name="Ruangsuj P."/>
            <person name="Wanthongcharoen S."/>
            <person name="Thongpramul N."/>
            <person name="Pimmason S."/>
            <person name="Yu B."/>
            <person name="Yasawong M."/>
        </authorList>
    </citation>
    <scope>NUCLEOTIDE SEQUENCE [LARGE SCALE GENOMIC DNA]</scope>
    <source>
        <strain evidence="1 2">IM0101</strain>
    </source>
</reference>
<name>A0A3R9QM66_9BACI</name>
<gene>
    <name evidence="1" type="ORF">D7Z54_34125</name>
</gene>
<proteinExistence type="predicted"/>